<feature type="compositionally biased region" description="Low complexity" evidence="1">
    <location>
        <begin position="120"/>
        <end position="131"/>
    </location>
</feature>
<protein>
    <submittedName>
        <fullName evidence="2">Uncharacterized protein</fullName>
    </submittedName>
</protein>
<keyword evidence="3" id="KW-1185">Reference proteome</keyword>
<reference evidence="2" key="2">
    <citation type="submission" date="2020-05" db="UniProtKB">
        <authorList>
            <consortium name="EnsemblMetazoa"/>
        </authorList>
    </citation>
    <scope>IDENTIFICATION</scope>
    <source>
        <strain evidence="2">A-37</strain>
    </source>
</reference>
<accession>A0A182MP61</accession>
<feature type="compositionally biased region" description="Acidic residues" evidence="1">
    <location>
        <begin position="135"/>
        <end position="149"/>
    </location>
</feature>
<evidence type="ECO:0000256" key="1">
    <source>
        <dbReference type="SAM" id="MobiDB-lite"/>
    </source>
</evidence>
<dbReference type="EMBL" id="AXCM01009064">
    <property type="status" value="NOT_ANNOTATED_CDS"/>
    <property type="molecule type" value="Genomic_DNA"/>
</dbReference>
<dbReference type="AlphaFoldDB" id="A0A182MP61"/>
<proteinExistence type="predicted"/>
<feature type="region of interest" description="Disordered" evidence="1">
    <location>
        <begin position="95"/>
        <end position="213"/>
    </location>
</feature>
<feature type="region of interest" description="Disordered" evidence="1">
    <location>
        <begin position="40"/>
        <end position="74"/>
    </location>
</feature>
<organism evidence="2 3">
    <name type="scientific">Anopheles culicifacies</name>
    <dbReference type="NCBI Taxonomy" id="139723"/>
    <lineage>
        <taxon>Eukaryota</taxon>
        <taxon>Metazoa</taxon>
        <taxon>Ecdysozoa</taxon>
        <taxon>Arthropoda</taxon>
        <taxon>Hexapoda</taxon>
        <taxon>Insecta</taxon>
        <taxon>Pterygota</taxon>
        <taxon>Neoptera</taxon>
        <taxon>Endopterygota</taxon>
        <taxon>Diptera</taxon>
        <taxon>Nematocera</taxon>
        <taxon>Culicoidea</taxon>
        <taxon>Culicidae</taxon>
        <taxon>Anophelinae</taxon>
        <taxon>Anopheles</taxon>
        <taxon>culicifacies species complex</taxon>
    </lineage>
</organism>
<evidence type="ECO:0000313" key="2">
    <source>
        <dbReference type="EnsemblMetazoa" id="ACUA022986-PA"/>
    </source>
</evidence>
<name>A0A182MP61_9DIPT</name>
<sequence length="290" mass="31730">MDFHSRLQILTLAVCIRGGRDVQDRQVAINRKRSASAFHSLSSNALPDAGSRSSRVASSDHTPKSSQRSINPGSKNYFEELLNNYKSSSPYYKELHQARSPQTKALPTGKRNQRSSAEATKSVSKSKTPPSAIDGDLDYLYDDETDDSVQNDAPSGGAMSTSTRAPSTTTTSTTPASTTTTSTTTARSILSADDSDESSANESNDGAGDSEADTSYSTYYQKAYAMHSNPRRNGNNRYNSIARPQAPVVQHQQHYKRVPTDRNDPAKQVVSHLKGCIGQSFKRRFTPMKY</sequence>
<evidence type="ECO:0000313" key="3">
    <source>
        <dbReference type="Proteomes" id="UP000075883"/>
    </source>
</evidence>
<feature type="compositionally biased region" description="Low complexity" evidence="1">
    <location>
        <begin position="160"/>
        <end position="192"/>
    </location>
</feature>
<reference evidence="3" key="1">
    <citation type="submission" date="2013-09" db="EMBL/GenBank/DDBJ databases">
        <title>The Genome Sequence of Anopheles culicifacies species A.</title>
        <authorList>
            <consortium name="The Broad Institute Genomics Platform"/>
            <person name="Neafsey D.E."/>
            <person name="Besansky N."/>
            <person name="Howell P."/>
            <person name="Walton C."/>
            <person name="Young S.K."/>
            <person name="Zeng Q."/>
            <person name="Gargeya S."/>
            <person name="Fitzgerald M."/>
            <person name="Haas B."/>
            <person name="Abouelleil A."/>
            <person name="Allen A.W."/>
            <person name="Alvarado L."/>
            <person name="Arachchi H.M."/>
            <person name="Berlin A.M."/>
            <person name="Chapman S.B."/>
            <person name="Gainer-Dewar J."/>
            <person name="Goldberg J."/>
            <person name="Griggs A."/>
            <person name="Gujja S."/>
            <person name="Hansen M."/>
            <person name="Howarth C."/>
            <person name="Imamovic A."/>
            <person name="Ireland A."/>
            <person name="Larimer J."/>
            <person name="McCowan C."/>
            <person name="Murphy C."/>
            <person name="Pearson M."/>
            <person name="Poon T.W."/>
            <person name="Priest M."/>
            <person name="Roberts A."/>
            <person name="Saif S."/>
            <person name="Shea T."/>
            <person name="Sisk P."/>
            <person name="Sykes S."/>
            <person name="Wortman J."/>
            <person name="Nusbaum C."/>
            <person name="Birren B."/>
        </authorList>
    </citation>
    <scope>NUCLEOTIDE SEQUENCE [LARGE SCALE GENOMIC DNA]</scope>
    <source>
        <strain evidence="3">A-37</strain>
    </source>
</reference>
<dbReference type="Proteomes" id="UP000075883">
    <property type="component" value="Unassembled WGS sequence"/>
</dbReference>
<dbReference type="EnsemblMetazoa" id="ACUA022986-RA">
    <property type="protein sequence ID" value="ACUA022986-PA"/>
    <property type="gene ID" value="ACUA022986"/>
</dbReference>
<dbReference type="VEuPathDB" id="VectorBase:ACUA022986"/>